<dbReference type="SUPFAM" id="SSF48452">
    <property type="entry name" value="TPR-like"/>
    <property type="match status" value="1"/>
</dbReference>
<evidence type="ECO:0008006" key="3">
    <source>
        <dbReference type="Google" id="ProtNLM"/>
    </source>
</evidence>
<dbReference type="Proteomes" id="UP001600943">
    <property type="component" value="Unassembled WGS sequence"/>
</dbReference>
<gene>
    <name evidence="1" type="ORF">K040078D81_54720</name>
</gene>
<sequence>MNKLWKKFDQLSTRCYEDMIQSNPTMDNWDEAFSILVEITEEGRQRDSSFAQEIYQLEESIEYQCDVSGWFEDYMDELEMCERYDRLQYVCEKVLQLFQWKEESPSDIKFHIAFAMAGQGKNEETLAFCEEWYKAEYDNIVAATSLIYAQTAVKDYQGAEAVVKKFITKDTVCSEENDIIYSAASHLYKVNGNKKEEKRINKAIKTYEKELEEYFLSLDEEDLDFDLNLDIPDEELPFK</sequence>
<evidence type="ECO:0000313" key="1">
    <source>
        <dbReference type="EMBL" id="GAA6411355.1"/>
    </source>
</evidence>
<name>A0ABQ0BIU1_9FIRM</name>
<reference evidence="1 2" key="1">
    <citation type="submission" date="2024-04" db="EMBL/GenBank/DDBJ databases">
        <title>Defined microbial consortia suppress multidrug-resistant proinflammatory Enterobacteriaceae via ecological control.</title>
        <authorList>
            <person name="Furuichi M."/>
            <person name="Kawaguchi T."/>
            <person name="Pust M."/>
            <person name="Yasuma K."/>
            <person name="Plichta D."/>
            <person name="Hasegawa N."/>
            <person name="Ohya T."/>
            <person name="Bhattarai S."/>
            <person name="Sasajima S."/>
            <person name="Aoto Y."/>
            <person name="Tuganbaev T."/>
            <person name="Yaginuma M."/>
            <person name="Ueda M."/>
            <person name="Okahashi N."/>
            <person name="Amafuji K."/>
            <person name="Kiridooshi Y."/>
            <person name="Sugita K."/>
            <person name="Strazar M."/>
            <person name="Skelly A."/>
            <person name="Suda W."/>
            <person name="Hattori M."/>
            <person name="Nakamoto N."/>
            <person name="Caballero S."/>
            <person name="Norman J."/>
            <person name="Olle B."/>
            <person name="Tanoue T."/>
            <person name="Arita M."/>
            <person name="Bucci V."/>
            <person name="Atarashi K."/>
            <person name="Xavier R."/>
            <person name="Honda K."/>
        </authorList>
    </citation>
    <scope>NUCLEOTIDE SEQUENCE [LARGE SCALE GENOMIC DNA]</scope>
    <source>
        <strain evidence="2">k04-0078-D8-1</strain>
    </source>
</reference>
<dbReference type="Gene3D" id="1.25.40.10">
    <property type="entry name" value="Tetratricopeptide repeat domain"/>
    <property type="match status" value="1"/>
</dbReference>
<keyword evidence="2" id="KW-1185">Reference proteome</keyword>
<protein>
    <recommendedName>
        <fullName evidence="3">Tetratricopeptide repeat protein</fullName>
    </recommendedName>
</protein>
<organism evidence="1 2">
    <name type="scientific">Blautia hominis</name>
    <dbReference type="NCBI Taxonomy" id="2025493"/>
    <lineage>
        <taxon>Bacteria</taxon>
        <taxon>Bacillati</taxon>
        <taxon>Bacillota</taxon>
        <taxon>Clostridia</taxon>
        <taxon>Lachnospirales</taxon>
        <taxon>Lachnospiraceae</taxon>
        <taxon>Blautia</taxon>
    </lineage>
</organism>
<dbReference type="RefSeq" id="WP_390410038.1">
    <property type="nucleotide sequence ID" value="NZ_BAABYW010000002.1"/>
</dbReference>
<evidence type="ECO:0000313" key="2">
    <source>
        <dbReference type="Proteomes" id="UP001600943"/>
    </source>
</evidence>
<comment type="caution">
    <text evidence="1">The sequence shown here is derived from an EMBL/GenBank/DDBJ whole genome shotgun (WGS) entry which is preliminary data.</text>
</comment>
<accession>A0ABQ0BIU1</accession>
<dbReference type="InterPro" id="IPR011990">
    <property type="entry name" value="TPR-like_helical_dom_sf"/>
</dbReference>
<proteinExistence type="predicted"/>
<dbReference type="EMBL" id="BAABYW010000002">
    <property type="protein sequence ID" value="GAA6411355.1"/>
    <property type="molecule type" value="Genomic_DNA"/>
</dbReference>